<keyword evidence="5" id="KW-0106">Calcium</keyword>
<evidence type="ECO:0000256" key="2">
    <source>
        <dbReference type="ARBA" id="ARBA00008779"/>
    </source>
</evidence>
<dbReference type="Pfam" id="PF14707">
    <property type="entry name" value="Sulfatase_C"/>
    <property type="match status" value="1"/>
</dbReference>
<keyword evidence="6" id="KW-0325">Glycoprotein</keyword>
<evidence type="ECO:0000256" key="3">
    <source>
        <dbReference type="ARBA" id="ARBA00022723"/>
    </source>
</evidence>
<dbReference type="SUPFAM" id="SSF53649">
    <property type="entry name" value="Alkaline phosphatase-like"/>
    <property type="match status" value="1"/>
</dbReference>
<dbReference type="InterPro" id="IPR047115">
    <property type="entry name" value="ARSB"/>
</dbReference>
<dbReference type="EMBL" id="JACVVK020000303">
    <property type="protein sequence ID" value="KAK7479428.1"/>
    <property type="molecule type" value="Genomic_DNA"/>
</dbReference>
<keyword evidence="4" id="KW-0378">Hydrolase</keyword>
<dbReference type="Gene3D" id="3.30.1120.10">
    <property type="match status" value="1"/>
</dbReference>
<dbReference type="Proteomes" id="UP001519460">
    <property type="component" value="Unassembled WGS sequence"/>
</dbReference>
<dbReference type="PANTHER" id="PTHR10342:SF273">
    <property type="entry name" value="RE14504P"/>
    <property type="match status" value="1"/>
</dbReference>
<dbReference type="InterPro" id="IPR000917">
    <property type="entry name" value="Sulfatase_N"/>
</dbReference>
<organism evidence="9 10">
    <name type="scientific">Batillaria attramentaria</name>
    <dbReference type="NCBI Taxonomy" id="370345"/>
    <lineage>
        <taxon>Eukaryota</taxon>
        <taxon>Metazoa</taxon>
        <taxon>Spiralia</taxon>
        <taxon>Lophotrochozoa</taxon>
        <taxon>Mollusca</taxon>
        <taxon>Gastropoda</taxon>
        <taxon>Caenogastropoda</taxon>
        <taxon>Sorbeoconcha</taxon>
        <taxon>Cerithioidea</taxon>
        <taxon>Batillariidae</taxon>
        <taxon>Batillaria</taxon>
    </lineage>
</organism>
<evidence type="ECO:0000256" key="6">
    <source>
        <dbReference type="ARBA" id="ARBA00023180"/>
    </source>
</evidence>
<dbReference type="PROSITE" id="PS00523">
    <property type="entry name" value="SULFATASE_1"/>
    <property type="match status" value="1"/>
</dbReference>
<feature type="domain" description="Sulfatase N-terminal" evidence="8">
    <location>
        <begin position="21"/>
        <end position="331"/>
    </location>
</feature>
<evidence type="ECO:0000259" key="8">
    <source>
        <dbReference type="Pfam" id="PF00884"/>
    </source>
</evidence>
<dbReference type="GO" id="GO:0008484">
    <property type="term" value="F:sulfuric ester hydrolase activity"/>
    <property type="evidence" value="ECO:0007669"/>
    <property type="project" value="UniProtKB-ARBA"/>
</dbReference>
<comment type="cofactor">
    <cofactor evidence="1">
        <name>Ca(2+)</name>
        <dbReference type="ChEBI" id="CHEBI:29108"/>
    </cofactor>
</comment>
<evidence type="ECO:0000256" key="4">
    <source>
        <dbReference type="ARBA" id="ARBA00022801"/>
    </source>
</evidence>
<dbReference type="CDD" id="cd16029">
    <property type="entry name" value="4-S"/>
    <property type="match status" value="1"/>
</dbReference>
<evidence type="ECO:0000256" key="1">
    <source>
        <dbReference type="ARBA" id="ARBA00001913"/>
    </source>
</evidence>
<gene>
    <name evidence="9" type="ORF">BaRGS_00029345</name>
</gene>
<evidence type="ECO:0000256" key="5">
    <source>
        <dbReference type="ARBA" id="ARBA00022837"/>
    </source>
</evidence>
<name>A0ABD0JY50_9CAEN</name>
<dbReference type="InterPro" id="IPR024607">
    <property type="entry name" value="Sulfatase_CS"/>
</dbReference>
<comment type="caution">
    <text evidence="9">The sequence shown here is derived from an EMBL/GenBank/DDBJ whole genome shotgun (WGS) entry which is preliminary data.</text>
</comment>
<keyword evidence="10" id="KW-1185">Reference proteome</keyword>
<dbReference type="AlphaFoldDB" id="A0ABD0JY50"/>
<dbReference type="PANTHER" id="PTHR10342">
    <property type="entry name" value="ARYLSULFATASE"/>
    <property type="match status" value="1"/>
</dbReference>
<feature type="signal peptide" evidence="7">
    <location>
        <begin position="1"/>
        <end position="17"/>
    </location>
</feature>
<feature type="chain" id="PRO_5044829613" description="Sulfatase N-terminal domain-containing protein" evidence="7">
    <location>
        <begin position="18"/>
        <end position="473"/>
    </location>
</feature>
<dbReference type="Pfam" id="PF00884">
    <property type="entry name" value="Sulfatase"/>
    <property type="match status" value="1"/>
</dbReference>
<dbReference type="InterPro" id="IPR017850">
    <property type="entry name" value="Alkaline_phosphatase_core_sf"/>
</dbReference>
<protein>
    <recommendedName>
        <fullName evidence="8">Sulfatase N-terminal domain-containing protein</fullName>
    </recommendedName>
</protein>
<accession>A0ABD0JY50</accession>
<evidence type="ECO:0000313" key="9">
    <source>
        <dbReference type="EMBL" id="KAK7479428.1"/>
    </source>
</evidence>
<evidence type="ECO:0000256" key="7">
    <source>
        <dbReference type="SAM" id="SignalP"/>
    </source>
</evidence>
<dbReference type="GO" id="GO:0046872">
    <property type="term" value="F:metal ion binding"/>
    <property type="evidence" value="ECO:0007669"/>
    <property type="project" value="UniProtKB-KW"/>
</dbReference>
<keyword evidence="7" id="KW-0732">Signal</keyword>
<dbReference type="Gene3D" id="3.40.720.10">
    <property type="entry name" value="Alkaline Phosphatase, subunit A"/>
    <property type="match status" value="1"/>
</dbReference>
<sequence>MTSLLLVTSLLLAPAMAATRPHILMIVVDDLGWMDVGWRDPDMHTPTLDRFVSEGVNLTNHYVQPLCSPSRAAFMTGKYPFKMGMQDTVLKATYDASLPLGLTTLPEHLQTLNYATHMVGKWHLGFCNLDMTPTYRGFDSFYGMYLGKGDYYDHTGFLNGYDLWDNATAEWSAAGTYSTHLFTDRVLDILQAHDPAAKPIFIYLAYQAVHGPLEVPEYYETQFCSHVSDPSRKTHCAMTAAVDEGIANITDALENLGYTDNLLTVFTTDNGGPVTLGSSNWPLRGGKSTLWEGGTRAVSFLHSDTLLNGPYTWDGLMHAVDWYPTLVRAAGDKTTISGIDGVNQWNRIKRNGNSVRSEFVYNINEVKNTSAIRVNQWKLIYNKPGEPDGWHNPPTGVTAPADPSGPYDTYMLFDIDNDPEEMYDVKSSNPTVLSDMQAKLAAYEAELVSAETGNFVEGSKPQYWGGTWSTGWC</sequence>
<comment type="similarity">
    <text evidence="2">Belongs to the sulfatase family.</text>
</comment>
<reference evidence="9 10" key="1">
    <citation type="journal article" date="2023" name="Sci. Data">
        <title>Genome assembly of the Korean intertidal mud-creeper Batillaria attramentaria.</title>
        <authorList>
            <person name="Patra A.K."/>
            <person name="Ho P.T."/>
            <person name="Jun S."/>
            <person name="Lee S.J."/>
            <person name="Kim Y."/>
            <person name="Won Y.J."/>
        </authorList>
    </citation>
    <scope>NUCLEOTIDE SEQUENCE [LARGE SCALE GENOMIC DNA]</scope>
    <source>
        <strain evidence="9">Wonlab-2016</strain>
    </source>
</reference>
<proteinExistence type="inferred from homology"/>
<keyword evidence="3" id="KW-0479">Metal-binding</keyword>
<evidence type="ECO:0000313" key="10">
    <source>
        <dbReference type="Proteomes" id="UP001519460"/>
    </source>
</evidence>